<feature type="transmembrane region" description="Helical" evidence="1">
    <location>
        <begin position="331"/>
        <end position="352"/>
    </location>
</feature>
<dbReference type="AlphaFoldDB" id="A0A022PDI9"/>
<feature type="transmembrane region" description="Helical" evidence="1">
    <location>
        <begin position="174"/>
        <end position="194"/>
    </location>
</feature>
<gene>
    <name evidence="2" type="ORF">BA1DRAFT_03243</name>
</gene>
<evidence type="ECO:0000256" key="1">
    <source>
        <dbReference type="SAM" id="Phobius"/>
    </source>
</evidence>
<dbReference type="EMBL" id="JFGV01000053">
    <property type="protein sequence ID" value="EYU14247.1"/>
    <property type="molecule type" value="Genomic_DNA"/>
</dbReference>
<feature type="transmembrane region" description="Helical" evidence="1">
    <location>
        <begin position="41"/>
        <end position="58"/>
    </location>
</feature>
<accession>A0A022PDI9</accession>
<proteinExistence type="predicted"/>
<dbReference type="Proteomes" id="UP000023464">
    <property type="component" value="Unassembled WGS sequence"/>
</dbReference>
<feature type="transmembrane region" description="Helical" evidence="1">
    <location>
        <begin position="201"/>
        <end position="218"/>
    </location>
</feature>
<feature type="transmembrane region" description="Helical" evidence="1">
    <location>
        <begin position="249"/>
        <end position="268"/>
    </location>
</feature>
<comment type="caution">
    <text evidence="2">The sequence shown here is derived from an EMBL/GenBank/DDBJ whole genome shotgun (WGS) entry which is preliminary data.</text>
</comment>
<organism evidence="2 3">
    <name type="scientific">Photorhabdus aegyptia</name>
    <dbReference type="NCBI Taxonomy" id="2805098"/>
    <lineage>
        <taxon>Bacteria</taxon>
        <taxon>Pseudomonadati</taxon>
        <taxon>Pseudomonadota</taxon>
        <taxon>Gammaproteobacteria</taxon>
        <taxon>Enterobacterales</taxon>
        <taxon>Morganellaceae</taxon>
        <taxon>Photorhabdus</taxon>
    </lineage>
</organism>
<name>A0A022PDI9_9GAMM</name>
<evidence type="ECO:0000313" key="2">
    <source>
        <dbReference type="EMBL" id="EYU14247.1"/>
    </source>
</evidence>
<keyword evidence="1" id="KW-0812">Transmembrane</keyword>
<feature type="transmembrane region" description="Helical" evidence="1">
    <location>
        <begin position="92"/>
        <end position="112"/>
    </location>
</feature>
<keyword evidence="3" id="KW-1185">Reference proteome</keyword>
<sequence length="409" mass="46919">MQNNIKIILKIFIYQVIIYLNSVLILDTFHEVRGYNITPQGYLSIFFCWISFLPLILLNNQKNPVMVFLWLIYITYIIPVSIIFPLINSASINSIIFVCTINILFFSSILFFRIIDRITMPKLKIPWDLYKILIIGCGIIVLLFVMSNPGLSLIPPNIFKVYSVRQHFKDSTPLLTMYIITNGGYVISPLLLLASLYIRGPIRYLLITISILISYLIYSSSGLKSIAFMNLAVIILYFYIKGTRSISNSVINIILYLFLTAGILYFVFDFYDPLIHWLRRVFFTPTLNTYYFYDYIYNTNSEFTTEAPQIVSQIYYGTSGSANTGFIGDGIARYGTLGLLINFFIFNILLFAMNLSSKKVPFEFSTTLYLPFVYTISNSAITALLLTYGLLALSILLFLFPTKTNKISL</sequence>
<feature type="transmembrane region" description="Helical" evidence="1">
    <location>
        <begin position="132"/>
        <end position="154"/>
    </location>
</feature>
<evidence type="ECO:0008006" key="4">
    <source>
        <dbReference type="Google" id="ProtNLM"/>
    </source>
</evidence>
<keyword evidence="1" id="KW-0472">Membrane</keyword>
<feature type="transmembrane region" description="Helical" evidence="1">
    <location>
        <begin position="372"/>
        <end position="400"/>
    </location>
</feature>
<feature type="transmembrane region" description="Helical" evidence="1">
    <location>
        <begin position="224"/>
        <end position="240"/>
    </location>
</feature>
<evidence type="ECO:0000313" key="3">
    <source>
        <dbReference type="Proteomes" id="UP000023464"/>
    </source>
</evidence>
<protein>
    <recommendedName>
        <fullName evidence="4">WblL protein</fullName>
    </recommendedName>
</protein>
<reference evidence="2 3" key="1">
    <citation type="submission" date="2014-03" db="EMBL/GenBank/DDBJ databases">
        <title>Draft Genome of Photorhabdus luminescens BA1, an Egyptian Isolate.</title>
        <authorList>
            <person name="Ghazal S."/>
            <person name="Hurst S.G.IV."/>
            <person name="Morris K."/>
            <person name="Thomas K."/>
            <person name="Tisa L.S."/>
        </authorList>
    </citation>
    <scope>NUCLEOTIDE SEQUENCE [LARGE SCALE GENOMIC DNA]</scope>
    <source>
        <strain evidence="2 3">BA1</strain>
    </source>
</reference>
<keyword evidence="1" id="KW-1133">Transmembrane helix</keyword>
<feature type="transmembrane region" description="Helical" evidence="1">
    <location>
        <begin position="7"/>
        <end position="29"/>
    </location>
</feature>
<feature type="transmembrane region" description="Helical" evidence="1">
    <location>
        <begin position="65"/>
        <end position="86"/>
    </location>
</feature>
<dbReference type="PATRIC" id="fig|1393736.3.peg.3314"/>